<feature type="domain" description="Restriction endonuclease type IV Mrr" evidence="2">
    <location>
        <begin position="51"/>
        <end position="162"/>
    </location>
</feature>
<keyword evidence="1" id="KW-1133">Transmembrane helix</keyword>
<dbReference type="AlphaFoldDB" id="A0A919VEX0"/>
<keyword evidence="1" id="KW-0472">Membrane</keyword>
<organism evidence="3 4">
    <name type="scientific">Clostridium polyendosporum</name>
    <dbReference type="NCBI Taxonomy" id="69208"/>
    <lineage>
        <taxon>Bacteria</taxon>
        <taxon>Bacillati</taxon>
        <taxon>Bacillota</taxon>
        <taxon>Clostridia</taxon>
        <taxon>Eubacteriales</taxon>
        <taxon>Clostridiaceae</taxon>
        <taxon>Clostridium</taxon>
    </lineage>
</organism>
<dbReference type="Pfam" id="PF04471">
    <property type="entry name" value="Mrr_cat"/>
    <property type="match status" value="1"/>
</dbReference>
<dbReference type="EMBL" id="BOPZ01000001">
    <property type="protein sequence ID" value="GIM27542.1"/>
    <property type="molecule type" value="Genomic_DNA"/>
</dbReference>
<dbReference type="RefSeq" id="WP_212902298.1">
    <property type="nucleotide sequence ID" value="NZ_BOPZ01000001.1"/>
</dbReference>
<evidence type="ECO:0000313" key="4">
    <source>
        <dbReference type="Proteomes" id="UP000679179"/>
    </source>
</evidence>
<dbReference type="GO" id="GO:0009307">
    <property type="term" value="P:DNA restriction-modification system"/>
    <property type="evidence" value="ECO:0007669"/>
    <property type="project" value="InterPro"/>
</dbReference>
<evidence type="ECO:0000256" key="1">
    <source>
        <dbReference type="SAM" id="Phobius"/>
    </source>
</evidence>
<name>A0A919VEX0_9CLOT</name>
<dbReference type="GO" id="GO:0004519">
    <property type="term" value="F:endonuclease activity"/>
    <property type="evidence" value="ECO:0007669"/>
    <property type="project" value="InterPro"/>
</dbReference>
<accession>A0A919VEX0</accession>
<keyword evidence="1" id="KW-0812">Transmembrane</keyword>
<proteinExistence type="predicted"/>
<keyword evidence="4" id="KW-1185">Reference proteome</keyword>
<dbReference type="InterPro" id="IPR007560">
    <property type="entry name" value="Restrct_endonuc_IV_Mrr"/>
</dbReference>
<gene>
    <name evidence="3" type="ORF">CPJCM30710_02080</name>
</gene>
<dbReference type="Proteomes" id="UP000679179">
    <property type="component" value="Unassembled WGS sequence"/>
</dbReference>
<feature type="transmembrane region" description="Helical" evidence="1">
    <location>
        <begin position="6"/>
        <end position="28"/>
    </location>
</feature>
<comment type="caution">
    <text evidence="3">The sequence shown here is derived from an EMBL/GenBank/DDBJ whole genome shotgun (WGS) entry which is preliminary data.</text>
</comment>
<evidence type="ECO:0000259" key="2">
    <source>
        <dbReference type="Pfam" id="PF04471"/>
    </source>
</evidence>
<dbReference type="GO" id="GO:0003677">
    <property type="term" value="F:DNA binding"/>
    <property type="evidence" value="ECO:0007669"/>
    <property type="project" value="InterPro"/>
</dbReference>
<protein>
    <recommendedName>
        <fullName evidence="2">Restriction endonuclease type IV Mrr domain-containing protein</fullName>
    </recommendedName>
</protein>
<sequence length="175" mass="20195">MTFFQQIKLVIGMLILLMLINRIVQVLIEFATKSIKNKLTKTFMISIKYLKSITEEKFIVYIFMLLEEKGYKNPVINDGDNHLICYKDSGGVFVYARSNNDDFKPITKIEVLSFLGKMKLLGMNSGIYATTGEFEKECFDIIELAKHSGIELILWNGAELVRELRIINEKKLIWG</sequence>
<evidence type="ECO:0000313" key="3">
    <source>
        <dbReference type="EMBL" id="GIM27542.1"/>
    </source>
</evidence>
<reference evidence="3" key="1">
    <citation type="submission" date="2021-03" db="EMBL/GenBank/DDBJ databases">
        <title>Taxonomic study of Clostridium polyendosporum from meadow-gley soil under rice.</title>
        <authorList>
            <person name="Kobayashi H."/>
            <person name="Tanizawa Y."/>
            <person name="Yagura M."/>
        </authorList>
    </citation>
    <scope>NUCLEOTIDE SEQUENCE</scope>
    <source>
        <strain evidence="3">JCM 30710</strain>
    </source>
</reference>